<dbReference type="EMBL" id="OBEK01000009">
    <property type="protein sequence ID" value="SNZ18277.1"/>
    <property type="molecule type" value="Genomic_DNA"/>
</dbReference>
<gene>
    <name evidence="3" type="ORF">SAMN05421503_3551</name>
</gene>
<keyword evidence="3" id="KW-0255">Endonuclease</keyword>
<evidence type="ECO:0000313" key="3">
    <source>
        <dbReference type="EMBL" id="SNZ18277.1"/>
    </source>
</evidence>
<protein>
    <submittedName>
        <fullName evidence="3">Putative endonuclease</fullName>
    </submittedName>
</protein>
<dbReference type="InterPro" id="IPR000305">
    <property type="entry name" value="GIY-YIG_endonuc"/>
</dbReference>
<dbReference type="PROSITE" id="PS50164">
    <property type="entry name" value="GIY_YIG"/>
    <property type="match status" value="1"/>
</dbReference>
<dbReference type="AlphaFoldDB" id="A0A285PAJ9"/>
<accession>A0A285PAJ9</accession>
<comment type="similarity">
    <text evidence="1">Belongs to the UPF0213 family.</text>
</comment>
<sequence length="94" mass="10976">MGENKHVVYILKCKDESLYTGYTNALANRLKQHSTGKGAKYTRGRGPFILVYLQTFETRQAALREEYRIKQLSKQQKWKLILEGGRQHAITEKF</sequence>
<dbReference type="Proteomes" id="UP000219356">
    <property type="component" value="Unassembled WGS sequence"/>
</dbReference>
<dbReference type="CDD" id="cd10456">
    <property type="entry name" value="GIY-YIG_UPF0213"/>
    <property type="match status" value="1"/>
</dbReference>
<feature type="domain" description="GIY-YIG" evidence="2">
    <location>
        <begin position="4"/>
        <end position="79"/>
    </location>
</feature>
<name>A0A285PAJ9_9BACI</name>
<dbReference type="RefSeq" id="WP_097043676.1">
    <property type="nucleotide sequence ID" value="NZ_OBEK01000009.1"/>
</dbReference>
<organism evidence="3 4">
    <name type="scientific">Terribacillus aidingensis</name>
    <dbReference type="NCBI Taxonomy" id="586416"/>
    <lineage>
        <taxon>Bacteria</taxon>
        <taxon>Bacillati</taxon>
        <taxon>Bacillota</taxon>
        <taxon>Bacilli</taxon>
        <taxon>Bacillales</taxon>
        <taxon>Bacillaceae</taxon>
        <taxon>Terribacillus</taxon>
    </lineage>
</organism>
<dbReference type="InterPro" id="IPR050190">
    <property type="entry name" value="UPF0213_domain"/>
</dbReference>
<dbReference type="OrthoDB" id="9807770at2"/>
<dbReference type="InterPro" id="IPR035901">
    <property type="entry name" value="GIY-YIG_endonuc_sf"/>
</dbReference>
<keyword evidence="4" id="KW-1185">Reference proteome</keyword>
<keyword evidence="3" id="KW-0540">Nuclease</keyword>
<dbReference type="GO" id="GO:0004519">
    <property type="term" value="F:endonuclease activity"/>
    <property type="evidence" value="ECO:0007669"/>
    <property type="project" value="UniProtKB-KW"/>
</dbReference>
<dbReference type="Pfam" id="PF01541">
    <property type="entry name" value="GIY-YIG"/>
    <property type="match status" value="1"/>
</dbReference>
<keyword evidence="3" id="KW-0378">Hydrolase</keyword>
<proteinExistence type="inferred from homology"/>
<dbReference type="PANTHER" id="PTHR34477">
    <property type="entry name" value="UPF0213 PROTEIN YHBQ"/>
    <property type="match status" value="1"/>
</dbReference>
<dbReference type="PANTHER" id="PTHR34477:SF1">
    <property type="entry name" value="UPF0213 PROTEIN YHBQ"/>
    <property type="match status" value="1"/>
</dbReference>
<reference evidence="4" key="1">
    <citation type="submission" date="2017-09" db="EMBL/GenBank/DDBJ databases">
        <authorList>
            <person name="Varghese N."/>
            <person name="Submissions S."/>
        </authorList>
    </citation>
    <scope>NUCLEOTIDE SEQUENCE [LARGE SCALE GENOMIC DNA]</scope>
    <source>
        <strain evidence="4">CGMCC 1.8913</strain>
    </source>
</reference>
<evidence type="ECO:0000259" key="2">
    <source>
        <dbReference type="PROSITE" id="PS50164"/>
    </source>
</evidence>
<evidence type="ECO:0000313" key="4">
    <source>
        <dbReference type="Proteomes" id="UP000219356"/>
    </source>
</evidence>
<dbReference type="SMART" id="SM00465">
    <property type="entry name" value="GIYc"/>
    <property type="match status" value="1"/>
</dbReference>
<dbReference type="STRING" id="586416.GZ22_11445"/>
<evidence type="ECO:0000256" key="1">
    <source>
        <dbReference type="ARBA" id="ARBA00007435"/>
    </source>
</evidence>
<dbReference type="SUPFAM" id="SSF82771">
    <property type="entry name" value="GIY-YIG endonuclease"/>
    <property type="match status" value="1"/>
</dbReference>
<dbReference type="Gene3D" id="3.40.1440.10">
    <property type="entry name" value="GIY-YIG endonuclease"/>
    <property type="match status" value="1"/>
</dbReference>